<name>A0A0E9TPF7_ANGAN</name>
<accession>A0A0E9TPF7</accession>
<organism evidence="1">
    <name type="scientific">Anguilla anguilla</name>
    <name type="common">European freshwater eel</name>
    <name type="synonym">Muraena anguilla</name>
    <dbReference type="NCBI Taxonomy" id="7936"/>
    <lineage>
        <taxon>Eukaryota</taxon>
        <taxon>Metazoa</taxon>
        <taxon>Chordata</taxon>
        <taxon>Craniata</taxon>
        <taxon>Vertebrata</taxon>
        <taxon>Euteleostomi</taxon>
        <taxon>Actinopterygii</taxon>
        <taxon>Neopterygii</taxon>
        <taxon>Teleostei</taxon>
        <taxon>Anguilliformes</taxon>
        <taxon>Anguillidae</taxon>
        <taxon>Anguilla</taxon>
    </lineage>
</organism>
<reference evidence="1" key="1">
    <citation type="submission" date="2014-11" db="EMBL/GenBank/DDBJ databases">
        <authorList>
            <person name="Amaro Gonzalez C."/>
        </authorList>
    </citation>
    <scope>NUCLEOTIDE SEQUENCE</scope>
</reference>
<dbReference type="AlphaFoldDB" id="A0A0E9TPF7"/>
<protein>
    <submittedName>
        <fullName evidence="1">Uncharacterized protein</fullName>
    </submittedName>
</protein>
<proteinExistence type="predicted"/>
<evidence type="ECO:0000313" key="1">
    <source>
        <dbReference type="EMBL" id="JAH55327.1"/>
    </source>
</evidence>
<reference evidence="1" key="2">
    <citation type="journal article" date="2015" name="Fish Shellfish Immunol.">
        <title>Early steps in the European eel (Anguilla anguilla)-Vibrio vulnificus interaction in the gills: Role of the RtxA13 toxin.</title>
        <authorList>
            <person name="Callol A."/>
            <person name="Pajuelo D."/>
            <person name="Ebbesson L."/>
            <person name="Teles M."/>
            <person name="MacKenzie S."/>
            <person name="Amaro C."/>
        </authorList>
    </citation>
    <scope>NUCLEOTIDE SEQUENCE</scope>
</reference>
<sequence>MSSLGRLRQANTVLLSSPFSSASDPAVFY</sequence>
<dbReference type="EMBL" id="GBXM01053250">
    <property type="protein sequence ID" value="JAH55327.1"/>
    <property type="molecule type" value="Transcribed_RNA"/>
</dbReference>